<reference evidence="2 3" key="1">
    <citation type="submission" date="2019-02" db="EMBL/GenBank/DDBJ databases">
        <title>Deep-cultivation of Planctomycetes and their phenomic and genomic characterization uncovers novel biology.</title>
        <authorList>
            <person name="Wiegand S."/>
            <person name="Jogler M."/>
            <person name="Boedeker C."/>
            <person name="Pinto D."/>
            <person name="Vollmers J."/>
            <person name="Rivas-Marin E."/>
            <person name="Kohn T."/>
            <person name="Peeters S.H."/>
            <person name="Heuer A."/>
            <person name="Rast P."/>
            <person name="Oberbeckmann S."/>
            <person name="Bunk B."/>
            <person name="Jeske O."/>
            <person name="Meyerdierks A."/>
            <person name="Storesund J.E."/>
            <person name="Kallscheuer N."/>
            <person name="Luecker S."/>
            <person name="Lage O.M."/>
            <person name="Pohl T."/>
            <person name="Merkel B.J."/>
            <person name="Hornburger P."/>
            <person name="Mueller R.-W."/>
            <person name="Bruemmer F."/>
            <person name="Labrenz M."/>
            <person name="Spormann A.M."/>
            <person name="Op den Camp H."/>
            <person name="Overmann J."/>
            <person name="Amann R."/>
            <person name="Jetten M.S.M."/>
            <person name="Mascher T."/>
            <person name="Medema M.H."/>
            <person name="Devos D.P."/>
            <person name="Kaster A.-K."/>
            <person name="Ovreas L."/>
            <person name="Rohde M."/>
            <person name="Galperin M.Y."/>
            <person name="Jogler C."/>
        </authorList>
    </citation>
    <scope>NUCLEOTIDE SEQUENCE [LARGE SCALE GENOMIC DNA]</scope>
    <source>
        <strain evidence="2 3">K23_9</strain>
    </source>
</reference>
<evidence type="ECO:0000313" key="3">
    <source>
        <dbReference type="Proteomes" id="UP000319817"/>
    </source>
</evidence>
<proteinExistence type="predicted"/>
<evidence type="ECO:0000313" key="2">
    <source>
        <dbReference type="EMBL" id="QDT13202.1"/>
    </source>
</evidence>
<sequence>MADDELLWSPDGIGFRSGVDGWSLRTGANAIPRVERLTSRRQAIHRSMTPKAGNVGPRSVDSRALEPIERLSVSPKGEGESPSIKMPDQTGGLGGRSGWGACKGFFDSVLVISAVVTWDVQVGRGWPNPLP</sequence>
<dbReference type="AlphaFoldDB" id="A0A517P1F2"/>
<dbReference type="EMBL" id="CP036526">
    <property type="protein sequence ID" value="QDT13202.1"/>
    <property type="molecule type" value="Genomic_DNA"/>
</dbReference>
<evidence type="ECO:0000256" key="1">
    <source>
        <dbReference type="SAM" id="MobiDB-lite"/>
    </source>
</evidence>
<accession>A0A517P1F2</accession>
<feature type="region of interest" description="Disordered" evidence="1">
    <location>
        <begin position="40"/>
        <end position="92"/>
    </location>
</feature>
<organism evidence="2 3">
    <name type="scientific">Stieleria marina</name>
    <dbReference type="NCBI Taxonomy" id="1930275"/>
    <lineage>
        <taxon>Bacteria</taxon>
        <taxon>Pseudomonadati</taxon>
        <taxon>Planctomycetota</taxon>
        <taxon>Planctomycetia</taxon>
        <taxon>Pirellulales</taxon>
        <taxon>Pirellulaceae</taxon>
        <taxon>Stieleria</taxon>
    </lineage>
</organism>
<keyword evidence="3" id="KW-1185">Reference proteome</keyword>
<feature type="compositionally biased region" description="Basic and acidic residues" evidence="1">
    <location>
        <begin position="60"/>
        <end position="69"/>
    </location>
</feature>
<protein>
    <submittedName>
        <fullName evidence="2">Uncharacterized protein</fullName>
    </submittedName>
</protein>
<name>A0A517P1F2_9BACT</name>
<gene>
    <name evidence="2" type="ORF">K239x_52190</name>
</gene>
<dbReference type="Proteomes" id="UP000319817">
    <property type="component" value="Chromosome"/>
</dbReference>